<sequence>MLQNILLNFADANILNRTNLRRGLSNEIRKLTSNPNDAAQNSGIQRLPINFENQRDKEDRNRLRKLASRRHPSRKNQPKLPHEDRPEKSRKRSTKSRSNGKQRRLRSFGNSKD</sequence>
<organism evidence="2">
    <name type="scientific">Oikopleura dioica</name>
    <name type="common">Tunicate</name>
    <dbReference type="NCBI Taxonomy" id="34765"/>
    <lineage>
        <taxon>Eukaryota</taxon>
        <taxon>Metazoa</taxon>
        <taxon>Chordata</taxon>
        <taxon>Tunicata</taxon>
        <taxon>Appendicularia</taxon>
        <taxon>Copelata</taxon>
        <taxon>Oikopleuridae</taxon>
        <taxon>Oikopleura</taxon>
    </lineage>
</organism>
<reference evidence="2" key="1">
    <citation type="journal article" date="2010" name="Science">
        <title>Plasticity of animal genome architecture unmasked by rapid evolution of a pelagic tunicate.</title>
        <authorList>
            <person name="Denoeud F."/>
            <person name="Henriet S."/>
            <person name="Mungpakdee S."/>
            <person name="Aury J.M."/>
            <person name="Da Silva C."/>
            <person name="Brinkmann H."/>
            <person name="Mikhaleva J."/>
            <person name="Olsen L.C."/>
            <person name="Jubin C."/>
            <person name="Canestro C."/>
            <person name="Bouquet J.M."/>
            <person name="Danks G."/>
            <person name="Poulain J."/>
            <person name="Campsteijn C."/>
            <person name="Adamski M."/>
            <person name="Cross I."/>
            <person name="Yadetie F."/>
            <person name="Muffato M."/>
            <person name="Louis A."/>
            <person name="Butcher S."/>
            <person name="Tsagkogeorga G."/>
            <person name="Konrad A."/>
            <person name="Singh S."/>
            <person name="Jensen M.F."/>
            <person name="Cong E.H."/>
            <person name="Eikeseth-Otteraa H."/>
            <person name="Noel B."/>
            <person name="Anthouard V."/>
            <person name="Porcel B.M."/>
            <person name="Kachouri-Lafond R."/>
            <person name="Nishino A."/>
            <person name="Ugolini M."/>
            <person name="Chourrout P."/>
            <person name="Nishida H."/>
            <person name="Aasland R."/>
            <person name="Huzurbazar S."/>
            <person name="Westhof E."/>
            <person name="Delsuc F."/>
            <person name="Lehrach H."/>
            <person name="Reinhardt R."/>
            <person name="Weissenbach J."/>
            <person name="Roy S.W."/>
            <person name="Artiguenave F."/>
            <person name="Postlethwait J.H."/>
            <person name="Manak J.R."/>
            <person name="Thompson E.M."/>
            <person name="Jaillon O."/>
            <person name="Du Pasquier L."/>
            <person name="Boudinot P."/>
            <person name="Liberles D.A."/>
            <person name="Volff J.N."/>
            <person name="Philippe H."/>
            <person name="Lenhard B."/>
            <person name="Roest Crollius H."/>
            <person name="Wincker P."/>
            <person name="Chourrout D."/>
        </authorList>
    </citation>
    <scope>NUCLEOTIDE SEQUENCE [LARGE SCALE GENOMIC DNA]</scope>
</reference>
<proteinExistence type="predicted"/>
<evidence type="ECO:0000313" key="2">
    <source>
        <dbReference type="EMBL" id="CBY09478.1"/>
    </source>
</evidence>
<gene>
    <name evidence="2" type="ORF">GSOID_T00008037001</name>
</gene>
<protein>
    <submittedName>
        <fullName evidence="2">Uncharacterized protein</fullName>
    </submittedName>
</protein>
<evidence type="ECO:0000313" key="3">
    <source>
        <dbReference type="Proteomes" id="UP000001307"/>
    </source>
</evidence>
<dbReference type="EMBL" id="FN653037">
    <property type="protein sequence ID" value="CBY09478.1"/>
    <property type="molecule type" value="Genomic_DNA"/>
</dbReference>
<keyword evidence="3" id="KW-1185">Reference proteome</keyword>
<evidence type="ECO:0000256" key="1">
    <source>
        <dbReference type="SAM" id="MobiDB-lite"/>
    </source>
</evidence>
<feature type="compositionally biased region" description="Basic residues" evidence="1">
    <location>
        <begin position="88"/>
        <end position="106"/>
    </location>
</feature>
<dbReference type="Proteomes" id="UP000001307">
    <property type="component" value="Unassembled WGS sequence"/>
</dbReference>
<dbReference type="InParanoid" id="E4XD03"/>
<accession>E4XD03</accession>
<name>E4XD03_OIKDI</name>
<feature type="compositionally biased region" description="Basic residues" evidence="1">
    <location>
        <begin position="62"/>
        <end position="77"/>
    </location>
</feature>
<dbReference type="AlphaFoldDB" id="E4XD03"/>
<feature type="compositionally biased region" description="Polar residues" evidence="1">
    <location>
        <begin position="32"/>
        <end position="44"/>
    </location>
</feature>
<feature type="region of interest" description="Disordered" evidence="1">
    <location>
        <begin position="32"/>
        <end position="113"/>
    </location>
</feature>